<evidence type="ECO:0000313" key="10">
    <source>
        <dbReference type="EMBL" id="CAF2948246.1"/>
    </source>
</evidence>
<evidence type="ECO:0000256" key="4">
    <source>
        <dbReference type="ARBA" id="ARBA00022692"/>
    </source>
</evidence>
<comment type="subcellular location">
    <subcellularLocation>
        <location evidence="1">Membrane</location>
        <topology evidence="1">Multi-pass membrane protein</topology>
    </subcellularLocation>
</comment>
<dbReference type="InterPro" id="IPR016447">
    <property type="entry name" value="Translocation_assoc_membrane"/>
</dbReference>
<dbReference type="PANTHER" id="PTHR12371">
    <property type="entry name" value="TRANSLOCATION ASSOCIATED MEMBRANE PROTEIN"/>
    <property type="match status" value="1"/>
</dbReference>
<accession>A0A7R8H8V0</accession>
<evidence type="ECO:0000256" key="5">
    <source>
        <dbReference type="ARBA" id="ARBA00022927"/>
    </source>
</evidence>
<feature type="compositionally biased region" description="Polar residues" evidence="8">
    <location>
        <begin position="387"/>
        <end position="401"/>
    </location>
</feature>
<sequence>MVVKKRGSTKNPPILSHEFMIQNHADIVACFAMIFVVGLMFQTSSPAASLFIAIQHNVTVPSNAAPHLPASPSGEVIMYTAGLKDACGIFFYLLISIVMHAILQEYVLDKMNRKLHLSRSKHAKFNESGQLVAFYLVSVVWAVDLIFREFPNSIHSIWEGYPHTNMSFSYKFFFLLQLSYWLHTFPDLYFHKVKNEDILSKVSTATIHILLIGAAYVFSFTRVALALLLLQYTVRFIFHAARLVNYSVKMNLSEPLFKVHDLCFCSCSSWKYHRSCTYFLVWTRALSDDQVLDFSRGNFNTPLLRLCALVVICLRQAWLMWNFITLQLKLKREKAALTGLGSQSASDKKSKSKMQQEKAAKRKERQISKKEEVQDDVDDLPEVDQAASKTLRQRNPSGSNI</sequence>
<dbReference type="GO" id="GO:0006616">
    <property type="term" value="P:SRP-dependent cotranslational protein targeting to membrane, translocation"/>
    <property type="evidence" value="ECO:0007669"/>
    <property type="project" value="InterPro"/>
</dbReference>
<dbReference type="Proteomes" id="UP000675881">
    <property type="component" value="Chromosome 5"/>
</dbReference>
<dbReference type="GO" id="GO:0045048">
    <property type="term" value="P:protein insertion into ER membrane"/>
    <property type="evidence" value="ECO:0007669"/>
    <property type="project" value="TreeGrafter"/>
</dbReference>
<protein>
    <submittedName>
        <fullName evidence="10">TRAM1</fullName>
    </submittedName>
</protein>
<dbReference type="SMART" id="SM00724">
    <property type="entry name" value="TLC"/>
    <property type="match status" value="1"/>
</dbReference>
<feature type="compositionally biased region" description="Acidic residues" evidence="8">
    <location>
        <begin position="373"/>
        <end position="382"/>
    </location>
</feature>
<comment type="similarity">
    <text evidence="2">Belongs to the TRAM family.</text>
</comment>
<dbReference type="PANTHER" id="PTHR12371:SF11">
    <property type="entry name" value="TRANSLOCATING CHAIN-ASSOCIATED MEMBRANE PROTEIN"/>
    <property type="match status" value="1"/>
</dbReference>
<dbReference type="Pfam" id="PF03798">
    <property type="entry name" value="TRAM_LAG1_CLN8"/>
    <property type="match status" value="1"/>
</dbReference>
<feature type="transmembrane region" description="Helical" evidence="9">
    <location>
        <begin position="89"/>
        <end position="108"/>
    </location>
</feature>
<evidence type="ECO:0000256" key="6">
    <source>
        <dbReference type="ARBA" id="ARBA00022989"/>
    </source>
</evidence>
<name>A0A7R8H8V0_LEPSM</name>
<dbReference type="AlphaFoldDB" id="A0A7R8H8V0"/>
<keyword evidence="3" id="KW-0813">Transport</keyword>
<evidence type="ECO:0000256" key="9">
    <source>
        <dbReference type="SAM" id="Phobius"/>
    </source>
</evidence>
<feature type="transmembrane region" description="Helical" evidence="9">
    <location>
        <begin position="168"/>
        <end position="190"/>
    </location>
</feature>
<evidence type="ECO:0000256" key="3">
    <source>
        <dbReference type="ARBA" id="ARBA00022448"/>
    </source>
</evidence>
<dbReference type="OrthoDB" id="3053196at2759"/>
<organism evidence="10 11">
    <name type="scientific">Lepeophtheirus salmonis</name>
    <name type="common">Salmon louse</name>
    <name type="synonym">Caligus salmonis</name>
    <dbReference type="NCBI Taxonomy" id="72036"/>
    <lineage>
        <taxon>Eukaryota</taxon>
        <taxon>Metazoa</taxon>
        <taxon>Ecdysozoa</taxon>
        <taxon>Arthropoda</taxon>
        <taxon>Crustacea</taxon>
        <taxon>Multicrustacea</taxon>
        <taxon>Hexanauplia</taxon>
        <taxon>Copepoda</taxon>
        <taxon>Siphonostomatoida</taxon>
        <taxon>Caligidae</taxon>
        <taxon>Lepeophtheirus</taxon>
    </lineage>
</organism>
<keyword evidence="6 9" id="KW-1133">Transmembrane helix</keyword>
<dbReference type="GO" id="GO:0005789">
    <property type="term" value="C:endoplasmic reticulum membrane"/>
    <property type="evidence" value="ECO:0007669"/>
    <property type="project" value="TreeGrafter"/>
</dbReference>
<evidence type="ECO:0000256" key="8">
    <source>
        <dbReference type="SAM" id="MobiDB-lite"/>
    </source>
</evidence>
<dbReference type="InterPro" id="IPR006634">
    <property type="entry name" value="TLC-dom"/>
</dbReference>
<evidence type="ECO:0000313" key="11">
    <source>
        <dbReference type="Proteomes" id="UP000675881"/>
    </source>
</evidence>
<reference evidence="10" key="1">
    <citation type="submission" date="2021-02" db="EMBL/GenBank/DDBJ databases">
        <authorList>
            <person name="Bekaert M."/>
        </authorList>
    </citation>
    <scope>NUCLEOTIDE SEQUENCE</scope>
    <source>
        <strain evidence="10">IoA-00</strain>
    </source>
</reference>
<keyword evidence="4 9" id="KW-0812">Transmembrane</keyword>
<dbReference type="EMBL" id="HG994584">
    <property type="protein sequence ID" value="CAF2948246.1"/>
    <property type="molecule type" value="Genomic_DNA"/>
</dbReference>
<feature type="compositionally biased region" description="Basic and acidic residues" evidence="8">
    <location>
        <begin position="346"/>
        <end position="372"/>
    </location>
</feature>
<keyword evidence="7 9" id="KW-0472">Membrane</keyword>
<feature type="transmembrane region" description="Helical" evidence="9">
    <location>
        <begin position="21"/>
        <end position="41"/>
    </location>
</feature>
<gene>
    <name evidence="10" type="ORF">LSAA_10655</name>
</gene>
<keyword evidence="11" id="KW-1185">Reference proteome</keyword>
<proteinExistence type="inferred from homology"/>
<keyword evidence="5" id="KW-0653">Protein transport</keyword>
<feature type="transmembrane region" description="Helical" evidence="9">
    <location>
        <begin position="129"/>
        <end position="148"/>
    </location>
</feature>
<evidence type="ECO:0000256" key="1">
    <source>
        <dbReference type="ARBA" id="ARBA00004141"/>
    </source>
</evidence>
<evidence type="ECO:0000256" key="7">
    <source>
        <dbReference type="ARBA" id="ARBA00023136"/>
    </source>
</evidence>
<evidence type="ECO:0000256" key="2">
    <source>
        <dbReference type="ARBA" id="ARBA00005999"/>
    </source>
</evidence>
<feature type="region of interest" description="Disordered" evidence="8">
    <location>
        <begin position="341"/>
        <end position="401"/>
    </location>
</feature>
<feature type="transmembrane region" description="Helical" evidence="9">
    <location>
        <begin position="202"/>
        <end position="230"/>
    </location>
</feature>